<dbReference type="InterPro" id="IPR008715">
    <property type="entry name" value="SAM-MeTfrase_NodS-like"/>
</dbReference>
<dbReference type="SUPFAM" id="SSF53335">
    <property type="entry name" value="S-adenosyl-L-methionine-dependent methyltransferases"/>
    <property type="match status" value="1"/>
</dbReference>
<evidence type="ECO:0000256" key="1">
    <source>
        <dbReference type="ARBA" id="ARBA00002707"/>
    </source>
</evidence>
<evidence type="ECO:0000256" key="2">
    <source>
        <dbReference type="ARBA" id="ARBA00014643"/>
    </source>
</evidence>
<dbReference type="EMBL" id="NWTC01000028">
    <property type="protein sequence ID" value="PDT44781.1"/>
    <property type="molecule type" value="Genomic_DNA"/>
</dbReference>
<comment type="function">
    <text evidence="1 6">SAM-utilizing methyltransferase involved in nod factor synthesis.</text>
</comment>
<dbReference type="NCBIfam" id="NF041650">
    <property type="entry name" value="nod_mtase_NodS"/>
    <property type="match status" value="1"/>
</dbReference>
<dbReference type="Gene3D" id="3.40.50.150">
    <property type="entry name" value="Vaccinia Virus protein VP39"/>
    <property type="match status" value="1"/>
</dbReference>
<dbReference type="InterPro" id="IPR020944">
    <property type="entry name" value="NodS"/>
</dbReference>
<dbReference type="Proteomes" id="UP000220353">
    <property type="component" value="Unassembled WGS sequence"/>
</dbReference>
<evidence type="ECO:0000256" key="4">
    <source>
        <dbReference type="ARBA" id="ARBA00022603"/>
    </source>
</evidence>
<organism evidence="7 8">
    <name type="scientific">Rhizobium fredii</name>
    <name type="common">Sinorhizobium fredii</name>
    <dbReference type="NCBI Taxonomy" id="380"/>
    <lineage>
        <taxon>Bacteria</taxon>
        <taxon>Pseudomonadati</taxon>
        <taxon>Pseudomonadota</taxon>
        <taxon>Alphaproteobacteria</taxon>
        <taxon>Hyphomicrobiales</taxon>
        <taxon>Rhizobiaceae</taxon>
        <taxon>Sinorhizobium/Ensifer group</taxon>
        <taxon>Sinorhizobium</taxon>
    </lineage>
</organism>
<dbReference type="InterPro" id="IPR029063">
    <property type="entry name" value="SAM-dependent_MTases_sf"/>
</dbReference>
<dbReference type="RefSeq" id="WP_097587687.1">
    <property type="nucleotide sequence ID" value="NZ_NWTC01000028.1"/>
</dbReference>
<keyword evidence="5 6" id="KW-0808">Transferase</keyword>
<dbReference type="PIRSF" id="PIRSF009310">
    <property type="entry name" value="NodS"/>
    <property type="match status" value="1"/>
</dbReference>
<comment type="caution">
    <text evidence="7">The sequence shown here is derived from an EMBL/GenBank/DDBJ whole genome shotgun (WGS) entry which is preliminary data.</text>
</comment>
<dbReference type="Pfam" id="PF05401">
    <property type="entry name" value="NodS"/>
    <property type="match status" value="1"/>
</dbReference>
<evidence type="ECO:0000313" key="7">
    <source>
        <dbReference type="EMBL" id="PDT44781.1"/>
    </source>
</evidence>
<sequence length="208" mass="23475">MHSVSEPNLTRVNNYHLLHRELAEEDPWRLDANAFEQERHSQMLRLSFSQGPITNALEVGCAAGAFTEKLAPYCKRLTVIDVVPRAIARTRQRMKESSHINWIVADVRQFSTQQLFDLIVVAEVLYYLEDVAAMRTAVHNLSSMLAPSGHMVFGSAIDANCRRWGHVAGAETVIAMLNETLIEVERLYCRGASVNEDCLLSRFQKSTT</sequence>
<dbReference type="GO" id="GO:0008757">
    <property type="term" value="F:S-adenosylmethionine-dependent methyltransferase activity"/>
    <property type="evidence" value="ECO:0007669"/>
    <property type="project" value="InterPro"/>
</dbReference>
<name>A0A2A6LQE5_RHIFR</name>
<evidence type="ECO:0000256" key="6">
    <source>
        <dbReference type="PIRNR" id="PIRNR009310"/>
    </source>
</evidence>
<dbReference type="EC" id="2.1.1.-" evidence="6"/>
<proteinExistence type="inferred from homology"/>
<dbReference type="GO" id="GO:0032259">
    <property type="term" value="P:methylation"/>
    <property type="evidence" value="ECO:0007669"/>
    <property type="project" value="UniProtKB-KW"/>
</dbReference>
<dbReference type="AlphaFoldDB" id="A0A2A6LQE5"/>
<keyword evidence="4 6" id="KW-0489">Methyltransferase</keyword>
<evidence type="ECO:0000256" key="5">
    <source>
        <dbReference type="ARBA" id="ARBA00022679"/>
    </source>
</evidence>
<reference evidence="7 8" key="1">
    <citation type="submission" date="2017-09" db="EMBL/GenBank/DDBJ databases">
        <title>Comparative genomics of rhizobia isolated from Phaseolus vulgaris in China.</title>
        <authorList>
            <person name="Tong W."/>
        </authorList>
    </citation>
    <scope>NUCLEOTIDE SEQUENCE [LARGE SCALE GENOMIC DNA]</scope>
    <source>
        <strain evidence="7 8">PCH1</strain>
    </source>
</reference>
<accession>A0A2A6LQE5</accession>
<dbReference type="GO" id="GO:0009312">
    <property type="term" value="P:oligosaccharide biosynthetic process"/>
    <property type="evidence" value="ECO:0007669"/>
    <property type="project" value="InterPro"/>
</dbReference>
<dbReference type="CDD" id="cd02440">
    <property type="entry name" value="AdoMet_MTases"/>
    <property type="match status" value="1"/>
</dbReference>
<evidence type="ECO:0000256" key="3">
    <source>
        <dbReference type="ARBA" id="ARBA00022458"/>
    </source>
</evidence>
<evidence type="ECO:0000313" key="8">
    <source>
        <dbReference type="Proteomes" id="UP000220353"/>
    </source>
</evidence>
<comment type="similarity">
    <text evidence="6">Belongs to the nodS family.</text>
</comment>
<protein>
    <recommendedName>
        <fullName evidence="2 6">Nodulation protein S</fullName>
        <ecNumber evidence="6">2.1.1.-</ecNumber>
    </recommendedName>
</protein>
<dbReference type="PANTHER" id="PTHR43464">
    <property type="entry name" value="METHYLTRANSFERASE"/>
    <property type="match status" value="1"/>
</dbReference>
<gene>
    <name evidence="7" type="ORF">CO661_27235</name>
</gene>
<dbReference type="PANTHER" id="PTHR43464:SF49">
    <property type="entry name" value="TELLURITE METHYLTRANSFERASE"/>
    <property type="match status" value="1"/>
</dbReference>
<keyword evidence="3 6" id="KW-0536">Nodulation</keyword>